<keyword evidence="2" id="KW-0472">Membrane</keyword>
<feature type="region of interest" description="Disordered" evidence="1">
    <location>
        <begin position="162"/>
        <end position="196"/>
    </location>
</feature>
<keyword evidence="2" id="KW-0812">Transmembrane</keyword>
<sequence length="487" mass="52220">MRSPGLQNCSQQESTIDLLQHPSTYREQTLVQGNVFKGLHRDDTAQLHRASPGLHRDDTAQLHSASPGLHRDDTAQLHSASPGLHRDDTAQLHNASPGLHRDDTAQLHNASPGLHRDDTAQLHSASPGLHKDDTAQLHSASPGLHRDDTAQLHRASPGLHRDDTAQLHSASPGLHRDDTAQLHSASPGIQKGQPVVGGPRCPSMGITSHPAVTNETIPLLGCRRHHGNGAASAVGGQEVTSPVGFLSICFVNSNYGNKVYVCVYVLCICVLVYVVVCVYICCVYVVCFICGFYCHCPRMMTSHEERTPFARAHSPGTLASVPKPHRGRKEAKPVPTPETAKVAGAPPVVGQRTLAPPKLARGDSPQAGWTVAQPTTGEQPRALHGLPGLVNLLMSYLSQLLYLSPSRCLKQSFCPLGVCPSSSGLVAPACVRFTCINTGLSRIEHSQKSNHTNHCTMRAQPCQVHFCSLDPMLAQRGPAAAPPLSQE</sequence>
<feature type="region of interest" description="Disordered" evidence="1">
    <location>
        <begin position="357"/>
        <end position="380"/>
    </location>
</feature>
<organism evidence="3 4">
    <name type="scientific">Electrophorus voltai</name>
    <dbReference type="NCBI Taxonomy" id="2609070"/>
    <lineage>
        <taxon>Eukaryota</taxon>
        <taxon>Metazoa</taxon>
        <taxon>Chordata</taxon>
        <taxon>Craniata</taxon>
        <taxon>Vertebrata</taxon>
        <taxon>Euteleostomi</taxon>
        <taxon>Actinopterygii</taxon>
        <taxon>Neopterygii</taxon>
        <taxon>Teleostei</taxon>
        <taxon>Ostariophysi</taxon>
        <taxon>Gymnotiformes</taxon>
        <taxon>Gymnotoidei</taxon>
        <taxon>Gymnotidae</taxon>
        <taxon>Electrophorus</taxon>
    </lineage>
</organism>
<dbReference type="EMBL" id="JAROKS010000021">
    <property type="protein sequence ID" value="KAK1790924.1"/>
    <property type="molecule type" value="Genomic_DNA"/>
</dbReference>
<keyword evidence="2" id="KW-1133">Transmembrane helix</keyword>
<evidence type="ECO:0000313" key="3">
    <source>
        <dbReference type="EMBL" id="KAK1790924.1"/>
    </source>
</evidence>
<proteinExistence type="predicted"/>
<gene>
    <name evidence="3" type="ORF">P4O66_014763</name>
</gene>
<accession>A0AAD9DSB9</accession>
<name>A0AAD9DSB9_9TELE</name>
<comment type="caution">
    <text evidence="3">The sequence shown here is derived from an EMBL/GenBank/DDBJ whole genome shotgun (WGS) entry which is preliminary data.</text>
</comment>
<evidence type="ECO:0000256" key="2">
    <source>
        <dbReference type="SAM" id="Phobius"/>
    </source>
</evidence>
<protein>
    <submittedName>
        <fullName evidence="3">Uncharacterized protein</fullName>
    </submittedName>
</protein>
<evidence type="ECO:0000256" key="1">
    <source>
        <dbReference type="SAM" id="MobiDB-lite"/>
    </source>
</evidence>
<dbReference type="Proteomes" id="UP001239994">
    <property type="component" value="Unassembled WGS sequence"/>
</dbReference>
<keyword evidence="4" id="KW-1185">Reference proteome</keyword>
<evidence type="ECO:0000313" key="4">
    <source>
        <dbReference type="Proteomes" id="UP001239994"/>
    </source>
</evidence>
<reference evidence="3" key="1">
    <citation type="submission" date="2023-03" db="EMBL/GenBank/DDBJ databases">
        <title>Electrophorus voltai genome.</title>
        <authorList>
            <person name="Bian C."/>
        </authorList>
    </citation>
    <scope>NUCLEOTIDE SEQUENCE</scope>
    <source>
        <strain evidence="3">CB-2022</strain>
        <tissue evidence="3">Muscle</tissue>
    </source>
</reference>
<feature type="non-terminal residue" evidence="3">
    <location>
        <position position="1"/>
    </location>
</feature>
<dbReference type="AlphaFoldDB" id="A0AAD9DSB9"/>
<feature type="transmembrane region" description="Helical" evidence="2">
    <location>
        <begin position="263"/>
        <end position="294"/>
    </location>
</feature>
<feature type="region of interest" description="Disordered" evidence="1">
    <location>
        <begin position="51"/>
        <end position="145"/>
    </location>
</feature>
<feature type="region of interest" description="Disordered" evidence="1">
    <location>
        <begin position="311"/>
        <end position="343"/>
    </location>
</feature>